<proteinExistence type="predicted"/>
<name>A0AA38CVL3_9MICO</name>
<protein>
    <submittedName>
        <fullName evidence="2">Uncharacterized protein</fullName>
    </submittedName>
</protein>
<comment type="caution">
    <text evidence="2">The sequence shown here is derived from an EMBL/GenBank/DDBJ whole genome shotgun (WGS) entry which is preliminary data.</text>
</comment>
<reference evidence="2" key="2">
    <citation type="submission" date="2023-02" db="EMBL/GenBank/DDBJ databases">
        <authorList>
            <person name="Sun Q."/>
            <person name="Mori K."/>
        </authorList>
    </citation>
    <scope>NUCLEOTIDE SEQUENCE</scope>
    <source>
        <strain evidence="2">NBRC 112290</strain>
    </source>
</reference>
<dbReference type="Proteomes" id="UP001157161">
    <property type="component" value="Unassembled WGS sequence"/>
</dbReference>
<feature type="region of interest" description="Disordered" evidence="1">
    <location>
        <begin position="134"/>
        <end position="157"/>
    </location>
</feature>
<evidence type="ECO:0000313" key="3">
    <source>
        <dbReference type="Proteomes" id="UP001157161"/>
    </source>
</evidence>
<dbReference type="AlphaFoldDB" id="A0AA38CVL3"/>
<dbReference type="EMBL" id="BSUM01000001">
    <property type="protein sequence ID" value="GMA32577.1"/>
    <property type="molecule type" value="Genomic_DNA"/>
</dbReference>
<gene>
    <name evidence="2" type="ORF">GCM10025875_25690</name>
</gene>
<evidence type="ECO:0000256" key="1">
    <source>
        <dbReference type="SAM" id="MobiDB-lite"/>
    </source>
</evidence>
<accession>A0AA38CVL3</accession>
<evidence type="ECO:0000313" key="2">
    <source>
        <dbReference type="EMBL" id="GMA32577.1"/>
    </source>
</evidence>
<feature type="region of interest" description="Disordered" evidence="1">
    <location>
        <begin position="18"/>
        <end position="61"/>
    </location>
</feature>
<reference evidence="2" key="1">
    <citation type="journal article" date="2014" name="Int. J. Syst. Evol. Microbiol.">
        <title>Complete genome sequence of Corynebacterium casei LMG S-19264T (=DSM 44701T), isolated from a smear-ripened cheese.</title>
        <authorList>
            <consortium name="US DOE Joint Genome Institute (JGI-PGF)"/>
            <person name="Walter F."/>
            <person name="Albersmeier A."/>
            <person name="Kalinowski J."/>
            <person name="Ruckert C."/>
        </authorList>
    </citation>
    <scope>NUCLEOTIDE SEQUENCE</scope>
    <source>
        <strain evidence="2">NBRC 112290</strain>
    </source>
</reference>
<keyword evidence="3" id="KW-1185">Reference proteome</keyword>
<organism evidence="2 3">
    <name type="scientific">Litorihabitans aurantiacus</name>
    <dbReference type="NCBI Taxonomy" id="1930061"/>
    <lineage>
        <taxon>Bacteria</taxon>
        <taxon>Bacillati</taxon>
        <taxon>Actinomycetota</taxon>
        <taxon>Actinomycetes</taxon>
        <taxon>Micrococcales</taxon>
        <taxon>Beutenbergiaceae</taxon>
        <taxon>Litorihabitans</taxon>
    </lineage>
</organism>
<sequence>MTPTDSAPRFLTVTEIEARAEELGPVGPRTLRPTPASWPHRRAAALTREASPFTTDGGAGPTSRRVLAAVLARVLPLTISRPVIARATGATEADVHAALDELAVRGLLSEHRGRYTLGPQADAAILAALAPTTHTHPEPEEISRMTNQTATPAEANR</sequence>